<dbReference type="HOGENOM" id="CLU_071415_3_2_7"/>
<dbReference type="InterPro" id="IPR023485">
    <property type="entry name" value="Ptyr_pPase"/>
</dbReference>
<feature type="domain" description="Phosphotyrosine protein phosphatase I" evidence="2">
    <location>
        <begin position="3"/>
        <end position="156"/>
    </location>
</feature>
<keyword evidence="4" id="KW-1185">Reference proteome</keyword>
<dbReference type="Gene3D" id="3.40.50.2300">
    <property type="match status" value="1"/>
</dbReference>
<dbReference type="OrthoDB" id="9784339at2"/>
<dbReference type="KEGG" id="pca:Pcar_2602"/>
<dbReference type="InterPro" id="IPR036196">
    <property type="entry name" value="Ptyr_pPase_sf"/>
</dbReference>
<dbReference type="Pfam" id="PF01451">
    <property type="entry name" value="LMWPc"/>
    <property type="match status" value="1"/>
</dbReference>
<accession>Q3A1B7</accession>
<keyword evidence="1" id="KW-0059">Arsenical resistance</keyword>
<dbReference type="AlphaFoldDB" id="Q3A1B7"/>
<dbReference type="STRING" id="338963.Pcar_2602"/>
<evidence type="ECO:0000313" key="3">
    <source>
        <dbReference type="EMBL" id="ABA89840.2"/>
    </source>
</evidence>
<reference evidence="4" key="1">
    <citation type="submission" date="2005-10" db="EMBL/GenBank/DDBJ databases">
        <title>Complete sequence of Pelobacter carbinolicus DSM 2380.</title>
        <authorList>
            <person name="Copeland A."/>
            <person name="Lucas S."/>
            <person name="Lapidus A."/>
            <person name="Barry K."/>
            <person name="Detter J.C."/>
            <person name="Glavina T."/>
            <person name="Hammon N."/>
            <person name="Israni S."/>
            <person name="Pitluck S."/>
            <person name="Chertkov O."/>
            <person name="Schmutz J."/>
            <person name="Larimer F."/>
            <person name="Land M."/>
            <person name="Kyrpides N."/>
            <person name="Ivanova N."/>
            <person name="Richardson P."/>
        </authorList>
    </citation>
    <scope>NUCLEOTIDE SEQUENCE [LARGE SCALE GENOMIC DNA]</scope>
    <source>
        <strain evidence="4">DSM 2380 / NBRC 103641 / GraBd1</strain>
    </source>
</reference>
<gene>
    <name evidence="3" type="primary">arsC-1</name>
    <name evidence="3" type="ordered locus">Pcar_2602</name>
</gene>
<dbReference type="PANTHER" id="PTHR43428">
    <property type="entry name" value="ARSENATE REDUCTASE"/>
    <property type="match status" value="1"/>
</dbReference>
<name>Q3A1B7_SYNC1</name>
<dbReference type="RefSeq" id="WP_011342378.1">
    <property type="nucleotide sequence ID" value="NC_007498.2"/>
</dbReference>
<dbReference type="CDD" id="cd16345">
    <property type="entry name" value="LMWP_ArsC"/>
    <property type="match status" value="1"/>
</dbReference>
<dbReference type="GO" id="GO:0046685">
    <property type="term" value="P:response to arsenic-containing substance"/>
    <property type="evidence" value="ECO:0007669"/>
    <property type="project" value="UniProtKB-KW"/>
</dbReference>
<dbReference type="EMBL" id="CP000142">
    <property type="protein sequence ID" value="ABA89840.2"/>
    <property type="molecule type" value="Genomic_DNA"/>
</dbReference>
<reference evidence="3 4" key="2">
    <citation type="journal article" date="2012" name="BMC Genomics">
        <title>The genome of Pelobacter carbinolicus reveals surprising metabolic capabilities and physiological features.</title>
        <authorList>
            <person name="Aklujkar M."/>
            <person name="Haveman S.A."/>
            <person name="Didonato R.Jr."/>
            <person name="Chertkov O."/>
            <person name="Han C.S."/>
            <person name="Land M.L."/>
            <person name="Brown P."/>
            <person name="Lovley D.R."/>
        </authorList>
    </citation>
    <scope>NUCLEOTIDE SEQUENCE [LARGE SCALE GENOMIC DNA]</scope>
    <source>
        <strain evidence="4">DSM 2380 / NBRC 103641 / GraBd1</strain>
    </source>
</reference>
<dbReference type="Proteomes" id="UP000002534">
    <property type="component" value="Chromosome"/>
</dbReference>
<sequence>MKIRVLFLSTQNSCRSQMAEGLANHCLGERVSAVSAGTEASSVHPSALAVMSEVGIDISGQHAKSAEGFSEETFDFVISLLGESGEKCKVHGAGSYCGRCGEPCPHLEKSSHGGERVFLLGYPDPSQLVGDEEQILTAFRNSRDAIKAGLERFFEDK</sequence>
<dbReference type="SUPFAM" id="SSF52788">
    <property type="entry name" value="Phosphotyrosine protein phosphatases I"/>
    <property type="match status" value="1"/>
</dbReference>
<organism evidence="3 4">
    <name type="scientific">Syntrophotalea carbinolica (strain DSM 2380 / NBRC 103641 / GraBd1)</name>
    <name type="common">Pelobacter carbinolicus</name>
    <dbReference type="NCBI Taxonomy" id="338963"/>
    <lineage>
        <taxon>Bacteria</taxon>
        <taxon>Pseudomonadati</taxon>
        <taxon>Thermodesulfobacteriota</taxon>
        <taxon>Desulfuromonadia</taxon>
        <taxon>Desulfuromonadales</taxon>
        <taxon>Syntrophotaleaceae</taxon>
        <taxon>Syntrophotalea</taxon>
    </lineage>
</organism>
<dbReference type="SMART" id="SM00226">
    <property type="entry name" value="LMWPc"/>
    <property type="match status" value="1"/>
</dbReference>
<evidence type="ECO:0000256" key="1">
    <source>
        <dbReference type="ARBA" id="ARBA00022849"/>
    </source>
</evidence>
<dbReference type="PANTHER" id="PTHR43428:SF1">
    <property type="entry name" value="ARSENATE REDUCTASE"/>
    <property type="match status" value="1"/>
</dbReference>
<evidence type="ECO:0000259" key="2">
    <source>
        <dbReference type="SMART" id="SM00226"/>
    </source>
</evidence>
<dbReference type="eggNOG" id="COG0394">
    <property type="taxonomic scope" value="Bacteria"/>
</dbReference>
<protein>
    <submittedName>
        <fullName evidence="3">Arsenate reductase and protein tyrosine phosphatase</fullName>
    </submittedName>
</protein>
<evidence type="ECO:0000313" key="4">
    <source>
        <dbReference type="Proteomes" id="UP000002534"/>
    </source>
</evidence>
<proteinExistence type="predicted"/>